<dbReference type="RefSeq" id="XP_014677602.1">
    <property type="nucleotide sequence ID" value="XM_014822116.1"/>
</dbReference>
<proteinExistence type="predicted"/>
<reference evidence="2" key="1">
    <citation type="submission" date="2025-08" db="UniProtKB">
        <authorList>
            <consortium name="RefSeq"/>
        </authorList>
    </citation>
    <scope>IDENTIFICATION</scope>
</reference>
<dbReference type="GeneID" id="106817453"/>
<name>A0ABM1EZI1_PRICU</name>
<evidence type="ECO:0000313" key="1">
    <source>
        <dbReference type="Proteomes" id="UP000695022"/>
    </source>
</evidence>
<sequence length="161" mass="18150">MSHAERGRLIVSLYTEAKWTCVRFALACHRRGNDNTSWDPAVVVLQRCVDGLSTASGMAIVSLLRAAEVLMHRVDLSDGVVVEVVTAAWNTVQDHWRNHACFWNILEAVVPVVFHEKFMTSPDVPSTILETFNKHASSLLRRVARRQSRTSVISIQHVIIY</sequence>
<dbReference type="Proteomes" id="UP000695022">
    <property type="component" value="Unplaced"/>
</dbReference>
<keyword evidence="1" id="KW-1185">Reference proteome</keyword>
<protein>
    <submittedName>
        <fullName evidence="2">Uncharacterized protein LOC106817453</fullName>
    </submittedName>
</protein>
<accession>A0ABM1EZI1</accession>
<evidence type="ECO:0000313" key="2">
    <source>
        <dbReference type="RefSeq" id="XP_014677602.1"/>
    </source>
</evidence>
<gene>
    <name evidence="2" type="primary">LOC106817453</name>
</gene>
<organism evidence="1 2">
    <name type="scientific">Priapulus caudatus</name>
    <name type="common">Priapulid worm</name>
    <dbReference type="NCBI Taxonomy" id="37621"/>
    <lineage>
        <taxon>Eukaryota</taxon>
        <taxon>Metazoa</taxon>
        <taxon>Ecdysozoa</taxon>
        <taxon>Scalidophora</taxon>
        <taxon>Priapulida</taxon>
        <taxon>Priapulimorpha</taxon>
        <taxon>Priapulimorphida</taxon>
        <taxon>Priapulidae</taxon>
        <taxon>Priapulus</taxon>
    </lineage>
</organism>